<reference evidence="2 3" key="1">
    <citation type="submission" date="2018-10" db="EMBL/GenBank/DDBJ databases">
        <title>A high-quality apple genome assembly.</title>
        <authorList>
            <person name="Hu J."/>
        </authorList>
    </citation>
    <scope>NUCLEOTIDE SEQUENCE [LARGE SCALE GENOMIC DNA]</scope>
    <source>
        <strain evidence="3">cv. HFTH1</strain>
        <tissue evidence="2">Young leaf</tissue>
    </source>
</reference>
<name>A0A498KEK7_MALDO</name>
<proteinExistence type="predicted"/>
<feature type="compositionally biased region" description="Polar residues" evidence="1">
    <location>
        <begin position="73"/>
        <end position="88"/>
    </location>
</feature>
<sequence>MTLPAVQFIFTKGGPKRTFKKKASNAIKEIWRFAQKAMVNLEPWYPKCADEGSHAHCPAKKRRRRWQGGALFPSNSHRGSSIGSPGIN</sequence>
<organism evidence="2 3">
    <name type="scientific">Malus domestica</name>
    <name type="common">Apple</name>
    <name type="synonym">Pyrus malus</name>
    <dbReference type="NCBI Taxonomy" id="3750"/>
    <lineage>
        <taxon>Eukaryota</taxon>
        <taxon>Viridiplantae</taxon>
        <taxon>Streptophyta</taxon>
        <taxon>Embryophyta</taxon>
        <taxon>Tracheophyta</taxon>
        <taxon>Spermatophyta</taxon>
        <taxon>Magnoliopsida</taxon>
        <taxon>eudicotyledons</taxon>
        <taxon>Gunneridae</taxon>
        <taxon>Pentapetalae</taxon>
        <taxon>rosids</taxon>
        <taxon>fabids</taxon>
        <taxon>Rosales</taxon>
        <taxon>Rosaceae</taxon>
        <taxon>Amygdaloideae</taxon>
        <taxon>Maleae</taxon>
        <taxon>Malus</taxon>
    </lineage>
</organism>
<comment type="caution">
    <text evidence="2">The sequence shown here is derived from an EMBL/GenBank/DDBJ whole genome shotgun (WGS) entry which is preliminary data.</text>
</comment>
<dbReference type="EMBL" id="RDQH01000329">
    <property type="protein sequence ID" value="RXI03893.1"/>
    <property type="molecule type" value="Genomic_DNA"/>
</dbReference>
<dbReference type="Proteomes" id="UP000290289">
    <property type="component" value="Chromosome 3"/>
</dbReference>
<dbReference type="AlphaFoldDB" id="A0A498KEK7"/>
<evidence type="ECO:0000313" key="3">
    <source>
        <dbReference type="Proteomes" id="UP000290289"/>
    </source>
</evidence>
<accession>A0A498KEK7</accession>
<evidence type="ECO:0000256" key="1">
    <source>
        <dbReference type="SAM" id="MobiDB-lite"/>
    </source>
</evidence>
<feature type="region of interest" description="Disordered" evidence="1">
    <location>
        <begin position="65"/>
        <end position="88"/>
    </location>
</feature>
<evidence type="ECO:0000313" key="2">
    <source>
        <dbReference type="EMBL" id="RXI03893.1"/>
    </source>
</evidence>
<gene>
    <name evidence="2" type="ORF">DVH24_038167</name>
</gene>
<protein>
    <submittedName>
        <fullName evidence="2">Uncharacterized protein</fullName>
    </submittedName>
</protein>
<keyword evidence="3" id="KW-1185">Reference proteome</keyword>